<evidence type="ECO:0000313" key="2">
    <source>
        <dbReference type="Proteomes" id="UP001223084"/>
    </source>
</evidence>
<dbReference type="RefSeq" id="WP_285958789.1">
    <property type="nucleotide sequence ID" value="NZ_JASUZX010000003.1"/>
</dbReference>
<gene>
    <name evidence="1" type="ORF">QN341_15490</name>
</gene>
<accession>A0AAW7CPE8</accession>
<dbReference type="EMBL" id="JASUZX010000003">
    <property type="protein sequence ID" value="MDL5042406.1"/>
    <property type="molecule type" value="Genomic_DNA"/>
</dbReference>
<evidence type="ECO:0000313" key="1">
    <source>
        <dbReference type="EMBL" id="MDL5042406.1"/>
    </source>
</evidence>
<organism evidence="1 2">
    <name type="scientific">Heyndrickxia coagulans</name>
    <name type="common">Weizmannia coagulans</name>
    <dbReference type="NCBI Taxonomy" id="1398"/>
    <lineage>
        <taxon>Bacteria</taxon>
        <taxon>Bacillati</taxon>
        <taxon>Bacillota</taxon>
        <taxon>Bacilli</taxon>
        <taxon>Bacillales</taxon>
        <taxon>Bacillaceae</taxon>
        <taxon>Heyndrickxia</taxon>
    </lineage>
</organism>
<protein>
    <submittedName>
        <fullName evidence="1">Uncharacterized protein</fullName>
    </submittedName>
</protein>
<reference evidence="1" key="1">
    <citation type="submission" date="2023-06" db="EMBL/GenBank/DDBJ databases">
        <title>Probiogenomic evaluation and L lactic producing Weizmannia coaggulans BKMTCR2-2 from tree bark.</title>
        <authorList>
            <person name="Mahittikon J."/>
            <person name="Tanasupawat S."/>
        </authorList>
    </citation>
    <scope>NUCLEOTIDE SEQUENCE</scope>
    <source>
        <strain evidence="1">BKMTCR2-2</strain>
    </source>
</reference>
<sequence>MSKKWLSLFVATLLVVFTFTGNSYLVQAAVKSRASHHGVNSSSKDVTLKVDGMDATLSNGLIKMEFGSDGSVHSLVKEGKELVRNLKGASRDPDKNRTFYVDYNSSGVHELVPDELKVIKNTSKMAHIAYVDTAGLLHLEYHIIMMKGEGGIYSYVIAKNEKEQTESIAELRSIYRFDRNIFDHAYMSS</sequence>
<name>A0AAW7CPE8_HEYCO</name>
<dbReference type="Proteomes" id="UP001223084">
    <property type="component" value="Unassembled WGS sequence"/>
</dbReference>
<dbReference type="AlphaFoldDB" id="A0AAW7CPE8"/>
<dbReference type="GO" id="GO:0030246">
    <property type="term" value="F:carbohydrate binding"/>
    <property type="evidence" value="ECO:0007669"/>
    <property type="project" value="InterPro"/>
</dbReference>
<proteinExistence type="predicted"/>
<dbReference type="Gene3D" id="2.70.98.10">
    <property type="match status" value="1"/>
</dbReference>
<comment type="caution">
    <text evidence="1">The sequence shown here is derived from an EMBL/GenBank/DDBJ whole genome shotgun (WGS) entry which is preliminary data.</text>
</comment>
<dbReference type="InterPro" id="IPR014718">
    <property type="entry name" value="GH-type_carb-bd"/>
</dbReference>